<keyword evidence="3" id="KW-1185">Reference proteome</keyword>
<gene>
    <name evidence="2" type="ORF">AFUS01_LOCUS29763</name>
</gene>
<evidence type="ECO:0000313" key="3">
    <source>
        <dbReference type="Proteomes" id="UP000708208"/>
    </source>
</evidence>
<proteinExistence type="predicted"/>
<dbReference type="EMBL" id="CAJVCH010445907">
    <property type="protein sequence ID" value="CAG7819304.1"/>
    <property type="molecule type" value="Genomic_DNA"/>
</dbReference>
<reference evidence="2" key="1">
    <citation type="submission" date="2021-06" db="EMBL/GenBank/DDBJ databases">
        <authorList>
            <person name="Hodson N. C."/>
            <person name="Mongue J. A."/>
            <person name="Jaron S. K."/>
        </authorList>
    </citation>
    <scope>NUCLEOTIDE SEQUENCE</scope>
</reference>
<evidence type="ECO:0000256" key="1">
    <source>
        <dbReference type="SAM" id="MobiDB-lite"/>
    </source>
</evidence>
<organism evidence="2 3">
    <name type="scientific">Allacma fusca</name>
    <dbReference type="NCBI Taxonomy" id="39272"/>
    <lineage>
        <taxon>Eukaryota</taxon>
        <taxon>Metazoa</taxon>
        <taxon>Ecdysozoa</taxon>
        <taxon>Arthropoda</taxon>
        <taxon>Hexapoda</taxon>
        <taxon>Collembola</taxon>
        <taxon>Symphypleona</taxon>
        <taxon>Sminthuridae</taxon>
        <taxon>Allacma</taxon>
    </lineage>
</organism>
<protein>
    <submittedName>
        <fullName evidence="2">Uncharacterized protein</fullName>
    </submittedName>
</protein>
<comment type="caution">
    <text evidence="2">The sequence shown here is derived from an EMBL/GenBank/DDBJ whole genome shotgun (WGS) entry which is preliminary data.</text>
</comment>
<dbReference type="AlphaFoldDB" id="A0A8J2LB13"/>
<feature type="non-terminal residue" evidence="2">
    <location>
        <position position="1"/>
    </location>
</feature>
<sequence length="72" mass="8341">MNLKDENPIRRRDPKVSEMMDDVAQPIAKSSMFSSREGQLPDEPKSNQESKDKGQRLKLPEKQFQLRQSPLT</sequence>
<evidence type="ECO:0000313" key="2">
    <source>
        <dbReference type="EMBL" id="CAG7819304.1"/>
    </source>
</evidence>
<feature type="compositionally biased region" description="Basic and acidic residues" evidence="1">
    <location>
        <begin position="42"/>
        <end position="61"/>
    </location>
</feature>
<feature type="region of interest" description="Disordered" evidence="1">
    <location>
        <begin position="1"/>
        <end position="72"/>
    </location>
</feature>
<name>A0A8J2LB13_9HEXA</name>
<feature type="compositionally biased region" description="Basic and acidic residues" evidence="1">
    <location>
        <begin position="1"/>
        <end position="18"/>
    </location>
</feature>
<accession>A0A8J2LB13</accession>
<dbReference type="Proteomes" id="UP000708208">
    <property type="component" value="Unassembled WGS sequence"/>
</dbReference>